<feature type="region of interest" description="Disordered" evidence="1">
    <location>
        <begin position="815"/>
        <end position="962"/>
    </location>
</feature>
<feature type="compositionally biased region" description="Basic residues" evidence="1">
    <location>
        <begin position="923"/>
        <end position="939"/>
    </location>
</feature>
<accession>A0ABQ9YHV2</accession>
<dbReference type="Gene3D" id="3.40.50.410">
    <property type="entry name" value="von Willebrand factor, type A domain"/>
    <property type="match status" value="1"/>
</dbReference>
<organism evidence="3 4">
    <name type="scientific">Blattamonas nauphoetae</name>
    <dbReference type="NCBI Taxonomy" id="2049346"/>
    <lineage>
        <taxon>Eukaryota</taxon>
        <taxon>Metamonada</taxon>
        <taxon>Preaxostyla</taxon>
        <taxon>Oxymonadida</taxon>
        <taxon>Blattamonas</taxon>
    </lineage>
</organism>
<feature type="compositionally biased region" description="Basic and acidic residues" evidence="1">
    <location>
        <begin position="940"/>
        <end position="950"/>
    </location>
</feature>
<feature type="compositionally biased region" description="Low complexity" evidence="1">
    <location>
        <begin position="880"/>
        <end position="909"/>
    </location>
</feature>
<evidence type="ECO:0000256" key="1">
    <source>
        <dbReference type="SAM" id="MobiDB-lite"/>
    </source>
</evidence>
<dbReference type="SUPFAM" id="SSF53300">
    <property type="entry name" value="vWA-like"/>
    <property type="match status" value="1"/>
</dbReference>
<dbReference type="PROSITE" id="PS50234">
    <property type="entry name" value="VWFA"/>
    <property type="match status" value="1"/>
</dbReference>
<gene>
    <name evidence="3" type="ORF">BLNAU_1779</name>
</gene>
<feature type="domain" description="VWFA" evidence="2">
    <location>
        <begin position="206"/>
        <end position="447"/>
    </location>
</feature>
<dbReference type="Proteomes" id="UP001281761">
    <property type="component" value="Unassembled WGS sequence"/>
</dbReference>
<reference evidence="3 4" key="1">
    <citation type="journal article" date="2022" name="bioRxiv">
        <title>Genomics of Preaxostyla Flagellates Illuminates Evolutionary Transitions and the Path Towards Mitochondrial Loss.</title>
        <authorList>
            <person name="Novak L.V.F."/>
            <person name="Treitli S.C."/>
            <person name="Pyrih J."/>
            <person name="Halakuc P."/>
            <person name="Pipaliya S.V."/>
            <person name="Vacek V."/>
            <person name="Brzon O."/>
            <person name="Soukal P."/>
            <person name="Eme L."/>
            <person name="Dacks J.B."/>
            <person name="Karnkowska A."/>
            <person name="Elias M."/>
            <person name="Hampl V."/>
        </authorList>
    </citation>
    <scope>NUCLEOTIDE SEQUENCE [LARGE SCALE GENOMIC DNA]</scope>
    <source>
        <strain evidence="3">NAU3</strain>
        <tissue evidence="3">Gut</tissue>
    </source>
</reference>
<sequence>METSEKRKKWVLMNRDKEPPSVFKARILKAAFMCWECDNYEEAWTVADVQGIHRLLDNDVPDGTKEELLTMAMEKIIHLVVLEDADHGITLHLFPLNFVVLMRRTISFSPHDDNPQDIVGIHIDIDGDVPHGNATELRKEAIKKLVMLFQDDDYSRPNISGYEGNLGVIIDTSKEVKLTEQGGEAQVLINLQSPILDDAAPQFPLSICFLLCTSKSMAEDGKLEDALESIKETVTTMIPTDYISIVTYSSSPTVLLAPYRVGTVRGDSLVEDPSSMEDDMFTYNLSVTDMNSDIVDPAYSPIEYNDVPSLGTILQNIMTGSSSNIDEGIKAAIQTVAMGGNDGPIGTDFRRVIVIVSDGIVNAGLTDINFIGANTKRYLKGDFTGLGEDSLSEKNISISFVGIGINTAAEENVMRTLSRVGRGEYYWCTTSHEITTSIQTLVKSNKIRTTRGVEISYIDIAGCEMMINKQLNRFVSTELTDCVGFSTRARNSESQALCDMITSRQQVKTANLDNPVPGQVKIRAVDIADLVSGEERKVLLNIRLWLSPTFSPMFPPDANETYMIGGIMLYYHFLERKEYDVLFCPVWSKLVFTEPQTKPARIDPFSARSMQNALTRHSSSSSSHSFGTLGSRSSRSSSQVEELNDSVERLQLFTMLCNSNQIMRQAGLECERGKLKEALTMLKAQRTKINQFAAPRLLSAERVYQKDSVALLLKDGESFDTIPIEVLFTRVSYEDKLELLRWHSYCWVMKLESRLETLISFILNYKDERQLVPMVARQTSLFFYAMACGNYSYQLIRSTPTTAAISEVDWSLYEDQPRQNRTNTSSTETTNEDRTTSSDPISMHDARDKRSAVQPARPFFPTATRQVTLSPVMSPTLTHSPQASPTSPSSSISFPSPGRESDSSESSSSPNTAATTLLTNKEKKSHHVRNVGHRLRNIFRRMEKDRKSHEPAPTQPGYSRLQSTVTPIQATRTQAPDQLPGGFRLVDYNESMINHASINDSEDEELVVLGHYDPDGEPISLYAPSARRPFSPHQYQRMDEARRRDRG</sequence>
<dbReference type="InterPro" id="IPR036465">
    <property type="entry name" value="vWFA_dom_sf"/>
</dbReference>
<feature type="compositionally biased region" description="Low complexity" evidence="1">
    <location>
        <begin position="614"/>
        <end position="638"/>
    </location>
</feature>
<feature type="region of interest" description="Disordered" evidence="1">
    <location>
        <begin position="1021"/>
        <end position="1047"/>
    </location>
</feature>
<evidence type="ECO:0000313" key="3">
    <source>
        <dbReference type="EMBL" id="KAK2963246.1"/>
    </source>
</evidence>
<dbReference type="SMART" id="SM00327">
    <property type="entry name" value="VWA"/>
    <property type="match status" value="1"/>
</dbReference>
<name>A0ABQ9YHV2_9EUKA</name>
<feature type="region of interest" description="Disordered" evidence="1">
    <location>
        <begin position="613"/>
        <end position="640"/>
    </location>
</feature>
<dbReference type="InterPro" id="IPR002035">
    <property type="entry name" value="VWF_A"/>
</dbReference>
<feature type="compositionally biased region" description="Polar residues" evidence="1">
    <location>
        <begin position="863"/>
        <end position="879"/>
    </location>
</feature>
<keyword evidence="4" id="KW-1185">Reference proteome</keyword>
<feature type="compositionally biased region" description="Basic and acidic residues" evidence="1">
    <location>
        <begin position="1036"/>
        <end position="1047"/>
    </location>
</feature>
<dbReference type="EMBL" id="JARBJD010000007">
    <property type="protein sequence ID" value="KAK2963246.1"/>
    <property type="molecule type" value="Genomic_DNA"/>
</dbReference>
<feature type="compositionally biased region" description="Basic and acidic residues" evidence="1">
    <location>
        <begin position="831"/>
        <end position="851"/>
    </location>
</feature>
<comment type="caution">
    <text evidence="3">The sequence shown here is derived from an EMBL/GenBank/DDBJ whole genome shotgun (WGS) entry which is preliminary data.</text>
</comment>
<proteinExistence type="predicted"/>
<evidence type="ECO:0000313" key="4">
    <source>
        <dbReference type="Proteomes" id="UP001281761"/>
    </source>
</evidence>
<feature type="compositionally biased region" description="Polar residues" evidence="1">
    <location>
        <begin position="910"/>
        <end position="919"/>
    </location>
</feature>
<protein>
    <recommendedName>
        <fullName evidence="2">VWFA domain-containing protein</fullName>
    </recommendedName>
</protein>
<evidence type="ECO:0000259" key="2">
    <source>
        <dbReference type="PROSITE" id="PS50234"/>
    </source>
</evidence>